<evidence type="ECO:0000313" key="2">
    <source>
        <dbReference type="Proteomes" id="UP000708208"/>
    </source>
</evidence>
<protein>
    <submittedName>
        <fullName evidence="1">Uncharacterized protein</fullName>
    </submittedName>
</protein>
<dbReference type="AlphaFoldDB" id="A0A8J2K2T7"/>
<reference evidence="1" key="1">
    <citation type="submission" date="2021-06" db="EMBL/GenBank/DDBJ databases">
        <authorList>
            <person name="Hodson N. C."/>
            <person name="Mongue J. A."/>
            <person name="Jaron S. K."/>
        </authorList>
    </citation>
    <scope>NUCLEOTIDE SEQUENCE</scope>
</reference>
<proteinExistence type="predicted"/>
<gene>
    <name evidence="1" type="ORF">AFUS01_LOCUS20692</name>
</gene>
<dbReference type="Proteomes" id="UP000708208">
    <property type="component" value="Unassembled WGS sequence"/>
</dbReference>
<dbReference type="OrthoDB" id="6776649at2759"/>
<dbReference type="EMBL" id="CAJVCH010225952">
    <property type="protein sequence ID" value="CAG7732158.1"/>
    <property type="molecule type" value="Genomic_DNA"/>
</dbReference>
<evidence type="ECO:0000313" key="1">
    <source>
        <dbReference type="EMBL" id="CAG7732158.1"/>
    </source>
</evidence>
<sequence>MWTPGKTSIVPYGIHSIFFKNFWTTIRKHLETTSGSLPDVILDEALDDFEASSIEEGQEIKEILKCRANLESEAFLKQWPRLLDTPGAIQQDFQLSYHLFADNRSSKWTEIAPNILEYFKSMNFGTLGEEHDVLTLAFFALHLPKAKNVTQGDSVKSFLDVTHVSSH</sequence>
<comment type="caution">
    <text evidence="1">The sequence shown here is derived from an EMBL/GenBank/DDBJ whole genome shotgun (WGS) entry which is preliminary data.</text>
</comment>
<organism evidence="1 2">
    <name type="scientific">Allacma fusca</name>
    <dbReference type="NCBI Taxonomy" id="39272"/>
    <lineage>
        <taxon>Eukaryota</taxon>
        <taxon>Metazoa</taxon>
        <taxon>Ecdysozoa</taxon>
        <taxon>Arthropoda</taxon>
        <taxon>Hexapoda</taxon>
        <taxon>Collembola</taxon>
        <taxon>Symphypleona</taxon>
        <taxon>Sminthuridae</taxon>
        <taxon>Allacma</taxon>
    </lineage>
</organism>
<keyword evidence="2" id="KW-1185">Reference proteome</keyword>
<accession>A0A8J2K2T7</accession>
<name>A0A8J2K2T7_9HEXA</name>